<evidence type="ECO:0000313" key="2">
    <source>
        <dbReference type="EMBL" id="KTT71003.1"/>
    </source>
</evidence>
<keyword evidence="1" id="KW-1133">Transmembrane helix</keyword>
<dbReference type="RefSeq" id="WP_058732974.1">
    <property type="nucleotide sequence ID" value="NZ_LDTD01000044.1"/>
</dbReference>
<feature type="transmembrane region" description="Helical" evidence="1">
    <location>
        <begin position="88"/>
        <end position="112"/>
    </location>
</feature>
<proteinExistence type="predicted"/>
<dbReference type="EMBL" id="LDTD01000044">
    <property type="protein sequence ID" value="KTT71003.1"/>
    <property type="molecule type" value="Genomic_DNA"/>
</dbReference>
<reference evidence="2 3" key="1">
    <citation type="journal article" date="2016" name="Front. Microbiol.">
        <title>Genomic Resource of Rice Seed Associated Bacteria.</title>
        <authorList>
            <person name="Midha S."/>
            <person name="Bansal K."/>
            <person name="Sharma S."/>
            <person name="Kumar N."/>
            <person name="Patil P.P."/>
            <person name="Chaudhry V."/>
            <person name="Patil P.B."/>
        </authorList>
    </citation>
    <scope>NUCLEOTIDE SEQUENCE [LARGE SCALE GENOMIC DNA]</scope>
    <source>
        <strain evidence="2 3">NS319</strain>
    </source>
</reference>
<evidence type="ECO:0000256" key="1">
    <source>
        <dbReference type="SAM" id="Phobius"/>
    </source>
</evidence>
<dbReference type="AlphaFoldDB" id="A0A147I0P4"/>
<accession>A0A147I0P4</accession>
<dbReference type="STRING" id="33051.SB4_08055"/>
<keyword evidence="1" id="KW-0812">Transmembrane</keyword>
<dbReference type="Proteomes" id="UP000072867">
    <property type="component" value="Unassembled WGS sequence"/>
</dbReference>
<evidence type="ECO:0000313" key="3">
    <source>
        <dbReference type="Proteomes" id="UP000072867"/>
    </source>
</evidence>
<sequence length="141" mass="15906">MTDMPPSRFRVVERGRRLVVIDTQADKSPPVRRTDLPRPASDKTEARFQLPEKIRFDGAANWTTDRFYDAKGPRALTLDAGAMQRLRFAGAGLVALVILWVLVASFVLPLWGAPLLMLNPKMRQTMRDRVTAWLDALDSAE</sequence>
<name>A0A147I0P4_9SPHN</name>
<dbReference type="PATRIC" id="fig|33051.3.peg.2367"/>
<organism evidence="2 3">
    <name type="scientific">Sphingomonas sanguinis</name>
    <dbReference type="NCBI Taxonomy" id="33051"/>
    <lineage>
        <taxon>Bacteria</taxon>
        <taxon>Pseudomonadati</taxon>
        <taxon>Pseudomonadota</taxon>
        <taxon>Alphaproteobacteria</taxon>
        <taxon>Sphingomonadales</taxon>
        <taxon>Sphingomonadaceae</taxon>
        <taxon>Sphingomonas</taxon>
    </lineage>
</organism>
<gene>
    <name evidence="2" type="ORF">NS319_06785</name>
</gene>
<keyword evidence="1" id="KW-0472">Membrane</keyword>
<protein>
    <submittedName>
        <fullName evidence="2">Uncharacterized protein</fullName>
    </submittedName>
</protein>
<comment type="caution">
    <text evidence="2">The sequence shown here is derived from an EMBL/GenBank/DDBJ whole genome shotgun (WGS) entry which is preliminary data.</text>
</comment>